<comment type="subcellular location">
    <subcellularLocation>
        <location evidence="2">Cytoplasm</location>
    </subcellularLocation>
</comment>
<feature type="binding site" evidence="2">
    <location>
        <begin position="94"/>
        <end position="97"/>
    </location>
    <ligand>
        <name>ATP</name>
        <dbReference type="ChEBI" id="CHEBI:30616"/>
    </ligand>
</feature>
<dbReference type="GO" id="GO:0009102">
    <property type="term" value="P:biotin biosynthetic process"/>
    <property type="evidence" value="ECO:0007669"/>
    <property type="project" value="UniProtKB-UniRule"/>
</dbReference>
<keyword evidence="2" id="KW-0460">Magnesium</keyword>
<keyword evidence="2 3" id="KW-0436">Ligase</keyword>
<feature type="binding site" evidence="2">
    <location>
        <begin position="12"/>
        <end position="17"/>
    </location>
    <ligand>
        <name>ATP</name>
        <dbReference type="ChEBI" id="CHEBI:30616"/>
    </ligand>
</feature>
<dbReference type="EC" id="6.3.3.3" evidence="2"/>
<accession>A0A076F9K7</accession>
<name>A0A076F9K7_9BACT</name>
<dbReference type="SUPFAM" id="SSF52540">
    <property type="entry name" value="P-loop containing nucleoside triphosphate hydrolases"/>
    <property type="match status" value="1"/>
</dbReference>
<evidence type="ECO:0000313" key="3">
    <source>
        <dbReference type="EMBL" id="AII14358.1"/>
    </source>
</evidence>
<gene>
    <name evidence="2 3" type="primary">bioD</name>
    <name evidence="3" type="ORF">CIG1485E_0493</name>
</gene>
<feature type="binding site" evidence="2">
    <location>
        <position position="16"/>
    </location>
    <ligand>
        <name>Mg(2+)</name>
        <dbReference type="ChEBI" id="CHEBI:18420"/>
    </ligand>
</feature>
<comment type="cofactor">
    <cofactor evidence="2">
        <name>Mg(2+)</name>
        <dbReference type="ChEBI" id="CHEBI:18420"/>
    </cofactor>
</comment>
<dbReference type="AlphaFoldDB" id="A0A076F9K7"/>
<dbReference type="OrthoDB" id="9802097at2"/>
<keyword evidence="1 2" id="KW-0093">Biotin biosynthesis</keyword>
<feature type="binding site" evidence="2">
    <location>
        <position position="41"/>
    </location>
    <ligand>
        <name>ATP</name>
        <dbReference type="ChEBI" id="CHEBI:30616"/>
    </ligand>
</feature>
<dbReference type="PATRIC" id="fig|1244531.5.peg.504"/>
<dbReference type="Pfam" id="PF13500">
    <property type="entry name" value="AAA_26"/>
    <property type="match status" value="1"/>
</dbReference>
<keyword evidence="2" id="KW-0067">ATP-binding</keyword>
<sequence length="202" mass="22362">MKNICISGIHTDAGKSHVSAALCYAFGYEYFKLIQAGALTDESFVKKTAPHVISHAPGIMLQTPASPHVGMIKENVKFDGLSIKIPKDENVLTELAGGLFCPLDKNAYMIDFMAKSGLPTFLVARNYLGSINHTILSIEALKARNIEILGVIFSQIRDEMSESFLQNKYKDLNFFVLEDFDLGFEKVASNLKEQILRSGVKL</sequence>
<keyword evidence="2" id="KW-0479">Metal-binding</keyword>
<comment type="subunit">
    <text evidence="2">Homodimer.</text>
</comment>
<dbReference type="GO" id="GO:0005829">
    <property type="term" value="C:cytosol"/>
    <property type="evidence" value="ECO:0007669"/>
    <property type="project" value="TreeGrafter"/>
</dbReference>
<dbReference type="HAMAP" id="MF_00336">
    <property type="entry name" value="BioD"/>
    <property type="match status" value="1"/>
</dbReference>
<feature type="binding site" evidence="2">
    <location>
        <begin position="154"/>
        <end position="155"/>
    </location>
    <ligand>
        <name>ATP</name>
        <dbReference type="ChEBI" id="CHEBI:30616"/>
    </ligand>
</feature>
<keyword evidence="2" id="KW-0963">Cytoplasm</keyword>
<feature type="binding site" evidence="2">
    <location>
        <position position="94"/>
    </location>
    <ligand>
        <name>Mg(2+)</name>
        <dbReference type="ChEBI" id="CHEBI:18420"/>
    </ligand>
</feature>
<dbReference type="Proteomes" id="UP000028486">
    <property type="component" value="Chromosome"/>
</dbReference>
<dbReference type="PANTHER" id="PTHR43210">
    <property type="entry name" value="DETHIOBIOTIN SYNTHETASE"/>
    <property type="match status" value="1"/>
</dbReference>
<dbReference type="HOGENOM" id="CLU_072551_2_0_7"/>
<feature type="binding site" evidence="2">
    <location>
        <position position="41"/>
    </location>
    <ligand>
        <name>Mg(2+)</name>
        <dbReference type="ChEBI" id="CHEBI:18420"/>
    </ligand>
</feature>
<feature type="active site" evidence="2">
    <location>
        <position position="32"/>
    </location>
</feature>
<evidence type="ECO:0000313" key="4">
    <source>
        <dbReference type="Proteomes" id="UP000028486"/>
    </source>
</evidence>
<dbReference type="STRING" id="1244531.CIG2463D_0494"/>
<dbReference type="Gene3D" id="3.40.50.300">
    <property type="entry name" value="P-loop containing nucleotide triphosphate hydrolases"/>
    <property type="match status" value="1"/>
</dbReference>
<dbReference type="InterPro" id="IPR004472">
    <property type="entry name" value="DTB_synth_BioD"/>
</dbReference>
<dbReference type="CDD" id="cd03109">
    <property type="entry name" value="DTBS"/>
    <property type="match status" value="1"/>
</dbReference>
<dbReference type="EMBL" id="CP009043">
    <property type="protein sequence ID" value="AII14358.1"/>
    <property type="molecule type" value="Genomic_DNA"/>
</dbReference>
<dbReference type="GO" id="GO:0005524">
    <property type="term" value="F:ATP binding"/>
    <property type="evidence" value="ECO:0007669"/>
    <property type="project" value="UniProtKB-UniRule"/>
</dbReference>
<dbReference type="UniPathway" id="UPA00078">
    <property type="reaction ID" value="UER00161"/>
</dbReference>
<dbReference type="RefSeq" id="WP_038453356.1">
    <property type="nucleotide sequence ID" value="NZ_CP009043.1"/>
</dbReference>
<dbReference type="GO" id="GO:0004141">
    <property type="term" value="F:dethiobiotin synthase activity"/>
    <property type="evidence" value="ECO:0007669"/>
    <property type="project" value="UniProtKB-UniRule"/>
</dbReference>
<dbReference type="GO" id="GO:0000287">
    <property type="term" value="F:magnesium ion binding"/>
    <property type="evidence" value="ECO:0007669"/>
    <property type="project" value="UniProtKB-UniRule"/>
</dbReference>
<dbReference type="PANTHER" id="PTHR43210:SF5">
    <property type="entry name" value="DETHIOBIOTIN SYNTHETASE"/>
    <property type="match status" value="1"/>
</dbReference>
<reference evidence="4" key="1">
    <citation type="journal article" date="2014" name="Genome Announc.">
        <title>Complete Genome Sequence of Campylobacter iguaniorum Strain 1485ET, Isolated from a Bearded Dragon (Pogona vitticeps).</title>
        <authorList>
            <person name="Gilbert M.J."/>
            <person name="Miller W.G."/>
            <person name="Yee E."/>
            <person name="Kik M."/>
            <person name="Wagenaar J.A."/>
            <person name="Duim B."/>
        </authorList>
    </citation>
    <scope>NUCLEOTIDE SEQUENCE [LARGE SCALE GENOMIC DNA]</scope>
    <source>
        <strain evidence="4">1485E</strain>
    </source>
</reference>
<keyword evidence="2" id="KW-0547">Nucleotide-binding</keyword>
<protein>
    <recommendedName>
        <fullName evidence="2">ATP-dependent dethiobiotin synthetase BioD</fullName>
        <ecNumber evidence="2">6.3.3.3</ecNumber>
    </recommendedName>
    <alternativeName>
        <fullName evidence="2">DTB synthetase</fullName>
        <shortName evidence="2">DTBS</shortName>
    </alternativeName>
    <alternativeName>
        <fullName evidence="2">Dethiobiotin synthase</fullName>
    </alternativeName>
</protein>
<dbReference type="KEGG" id="caj:CIG1485E_0493"/>
<organism evidence="3 4">
    <name type="scientific">Campylobacter iguaniorum</name>
    <dbReference type="NCBI Taxonomy" id="1244531"/>
    <lineage>
        <taxon>Bacteria</taxon>
        <taxon>Pseudomonadati</taxon>
        <taxon>Campylobacterota</taxon>
        <taxon>Epsilonproteobacteria</taxon>
        <taxon>Campylobacterales</taxon>
        <taxon>Campylobacteraceae</taxon>
        <taxon>Campylobacter</taxon>
    </lineage>
</organism>
<evidence type="ECO:0000256" key="2">
    <source>
        <dbReference type="HAMAP-Rule" id="MF_00336"/>
    </source>
</evidence>
<comment type="function">
    <text evidence="2">Catalyzes a mechanistically unusual reaction, the ATP-dependent insertion of CO2 between the N7 and N8 nitrogen atoms of 7,8-diaminopelargonic acid (DAPA, also called 7,8-diammoniononanoate) to form a ureido ring.</text>
</comment>
<dbReference type="eggNOG" id="COG0132">
    <property type="taxonomic scope" value="Bacteria"/>
</dbReference>
<dbReference type="InterPro" id="IPR027417">
    <property type="entry name" value="P-loop_NTPase"/>
</dbReference>
<comment type="pathway">
    <text evidence="2">Cofactor biosynthesis; biotin biosynthesis; biotin from 7,8-diaminononanoate: step 1/2.</text>
</comment>
<keyword evidence="4" id="KW-1185">Reference proteome</keyword>
<comment type="caution">
    <text evidence="2">Lacks conserved residue(s) required for the propagation of feature annotation.</text>
</comment>
<proteinExistence type="inferred from homology"/>
<comment type="similarity">
    <text evidence="2">Belongs to the dethiobiotin synthetase family.</text>
</comment>
<evidence type="ECO:0000256" key="1">
    <source>
        <dbReference type="ARBA" id="ARBA00022756"/>
    </source>
</evidence>
<comment type="catalytic activity">
    <reaction evidence="2">
        <text>(7R,8S)-7,8-diammoniononanoate + CO2 + ATP = (4R,5S)-dethiobiotin + ADP + phosphate + 3 H(+)</text>
        <dbReference type="Rhea" id="RHEA:15805"/>
        <dbReference type="ChEBI" id="CHEBI:15378"/>
        <dbReference type="ChEBI" id="CHEBI:16526"/>
        <dbReference type="ChEBI" id="CHEBI:30616"/>
        <dbReference type="ChEBI" id="CHEBI:43474"/>
        <dbReference type="ChEBI" id="CHEBI:149469"/>
        <dbReference type="ChEBI" id="CHEBI:149473"/>
        <dbReference type="ChEBI" id="CHEBI:456216"/>
        <dbReference type="EC" id="6.3.3.3"/>
    </reaction>
</comment>